<dbReference type="Pfam" id="PF00149">
    <property type="entry name" value="Metallophos"/>
    <property type="match status" value="1"/>
</dbReference>
<evidence type="ECO:0000256" key="4">
    <source>
        <dbReference type="ARBA" id="ARBA00009028"/>
    </source>
</evidence>
<dbReference type="GO" id="GO:0010791">
    <property type="term" value="P:DNA double-strand break processing involved in repair via synthesis-dependent strand annealing"/>
    <property type="evidence" value="ECO:0007669"/>
    <property type="project" value="EnsemblFungi"/>
</dbReference>
<dbReference type="InterPro" id="IPR003701">
    <property type="entry name" value="Mre11"/>
</dbReference>
<dbReference type="InterPro" id="IPR007281">
    <property type="entry name" value="Mre11_DNA-bd"/>
</dbReference>
<sequence>MPPRSNANTLRILIATDSHVGYNERDPIRGDDSWKTFDEVMSLAKDRDVDMVLLSGDLFHDNKPSRKAMYQVMKSLRANCYGEKPCEIEILSDTSQTFQSAGGHVNYEDPDINVAIPVFSIHGNHDDPSGEGRLCALDLLSVAGLLNYFGRTPENDNITVTPVLLQKGSTKLALYGLSNVRDERLFRTFRDGKVKFLRPDVQQKEWFNLMCVHQNHHGHTETGYLPENFLQEFLDMVIWGHEHECLIEPKFNPEMGFHVIQPGSSIATSLCEGEAVTKHVGILSITGRGFELEKIRLKTVRPFVMKEIVLAEEPQMKNVWKKNTNRTAVTSFLCNTVEDLIEEAVTEWLNAQEDPEVERKDAPLPLIRLRVEYSAPEGGRFETENPQRFSNRFVGKVANVNDVIQFYRKKSAARRKVGGMLEDSGSHVQDSLLEEYGGSIDNVKVEKLVQEFLTNATLEILPSNGLGDAVGQFVDKDDKHAVEMFVEDSLKSYLTKLREIDDLNEETISEAVEQQKSYLEQLFAKGLVKPKRTRKKLKPKPDHWYSDLDGHWSDQPAALVRSGSDNDGDQNDDDGDDSAAPTRKTAARGGRGRGRGSAAASTRGRKAAPAAKGRGRKQVVEDDDDDDVEMIEDDEDEPSIPPPKTTYYPITPFPLIKYIVLTFSSRGRKTTAAPPARKPAAKPAAAPRRPAGATRAANQQASQASTARTRQAKLNFGATQNTQARESQASNSLFHRAIHPPSDDEDIDDDEDDDFEPLPSQRTTRSSRR</sequence>
<evidence type="ECO:0000256" key="6">
    <source>
        <dbReference type="ARBA" id="ARBA00022722"/>
    </source>
</evidence>
<accession>D5G5G2</accession>
<dbReference type="HOGENOM" id="CLU_009535_1_1_1"/>
<feature type="compositionally biased region" description="Polar residues" evidence="20">
    <location>
        <begin position="760"/>
        <end position="769"/>
    </location>
</feature>
<dbReference type="STRING" id="656061.D5G5G2"/>
<keyword evidence="6 17" id="KW-0540">Nuclease</keyword>
<dbReference type="GO" id="GO:0030145">
    <property type="term" value="F:manganese ion binding"/>
    <property type="evidence" value="ECO:0007669"/>
    <property type="project" value="UniProtKB-UniRule"/>
</dbReference>
<keyword evidence="11 17" id="KW-0269">Exonuclease</keyword>
<proteinExistence type="inferred from homology"/>
<name>D5G5G2_TUBMM</name>
<evidence type="ECO:0000256" key="19">
    <source>
        <dbReference type="RuleBase" id="RU003447"/>
    </source>
</evidence>
<evidence type="ECO:0000256" key="5">
    <source>
        <dbReference type="ARBA" id="ARBA00022454"/>
    </source>
</evidence>
<feature type="compositionally biased region" description="Acidic residues" evidence="20">
    <location>
        <begin position="566"/>
        <end position="577"/>
    </location>
</feature>
<comment type="similarity">
    <text evidence="4 17 19">Belongs to the MRE11/RAD32 family.</text>
</comment>
<gene>
    <name evidence="22" type="ORF">GSTUM_00004321001</name>
</gene>
<dbReference type="GO" id="GO:0060090">
    <property type="term" value="F:molecular adaptor activity"/>
    <property type="evidence" value="ECO:0007669"/>
    <property type="project" value="EnsemblFungi"/>
</dbReference>
<dbReference type="InterPro" id="IPR029052">
    <property type="entry name" value="Metallo-depent_PP-like"/>
</dbReference>
<dbReference type="InParanoid" id="D5G5G2"/>
<dbReference type="GO" id="GO:0006357">
    <property type="term" value="P:regulation of transcription by RNA polymerase II"/>
    <property type="evidence" value="ECO:0007669"/>
    <property type="project" value="EnsemblFungi"/>
</dbReference>
<dbReference type="GO" id="GO:0031573">
    <property type="term" value="P:mitotic intra-S DNA damage checkpoint signaling"/>
    <property type="evidence" value="ECO:0007669"/>
    <property type="project" value="EnsemblFungi"/>
</dbReference>
<evidence type="ECO:0000256" key="15">
    <source>
        <dbReference type="ARBA" id="ARBA00023254"/>
    </source>
</evidence>
<dbReference type="PANTHER" id="PTHR10139:SF1">
    <property type="entry name" value="DOUBLE-STRAND BREAK REPAIR PROTEIN MRE11"/>
    <property type="match status" value="1"/>
</dbReference>
<dbReference type="GO" id="GO:0000014">
    <property type="term" value="F:single-stranded DNA endodeoxyribonuclease activity"/>
    <property type="evidence" value="ECO:0007669"/>
    <property type="project" value="TreeGrafter"/>
</dbReference>
<feature type="compositionally biased region" description="Low complexity" evidence="20">
    <location>
        <begin position="681"/>
        <end position="709"/>
    </location>
</feature>
<dbReference type="CDD" id="cd00840">
    <property type="entry name" value="MPP_Mre11_N"/>
    <property type="match status" value="1"/>
</dbReference>
<feature type="compositionally biased region" description="Acidic residues" evidence="20">
    <location>
        <begin position="743"/>
        <end position="756"/>
    </location>
</feature>
<keyword evidence="12 17" id="KW-0234">DNA repair</keyword>
<feature type="region of interest" description="Disordered" evidence="20">
    <location>
        <begin position="531"/>
        <end position="648"/>
    </location>
</feature>
<dbReference type="GO" id="GO:0007095">
    <property type="term" value="P:mitotic G2 DNA damage checkpoint signaling"/>
    <property type="evidence" value="ECO:0007669"/>
    <property type="project" value="TreeGrafter"/>
</dbReference>
<protein>
    <recommendedName>
        <fullName evidence="17">Double-strand break repair protein</fullName>
    </recommendedName>
</protein>
<evidence type="ECO:0000256" key="18">
    <source>
        <dbReference type="PIRSR" id="PIRSR000882-1"/>
    </source>
</evidence>
<feature type="compositionally biased region" description="Polar residues" evidence="20">
    <location>
        <begin position="717"/>
        <end position="733"/>
    </location>
</feature>
<dbReference type="GO" id="GO:0140445">
    <property type="term" value="C:chromosome, telomeric repeat region"/>
    <property type="evidence" value="ECO:0007669"/>
    <property type="project" value="EnsemblFungi"/>
</dbReference>
<dbReference type="FunFam" id="3.60.21.10:FF:000011">
    <property type="entry name" value="Double-strand break repair protein"/>
    <property type="match status" value="1"/>
</dbReference>
<feature type="compositionally biased region" description="Low complexity" evidence="20">
    <location>
        <begin position="578"/>
        <end position="588"/>
    </location>
</feature>
<dbReference type="GO" id="GO:0062176">
    <property type="term" value="P:R-loop processing"/>
    <property type="evidence" value="ECO:0007669"/>
    <property type="project" value="EnsemblFungi"/>
</dbReference>
<evidence type="ECO:0000256" key="12">
    <source>
        <dbReference type="ARBA" id="ARBA00023204"/>
    </source>
</evidence>
<dbReference type="GO" id="GO:0043047">
    <property type="term" value="F:single-stranded telomeric DNA binding"/>
    <property type="evidence" value="ECO:0007669"/>
    <property type="project" value="EnsemblFungi"/>
</dbReference>
<dbReference type="GO" id="GO:0010780">
    <property type="term" value="P:meiotic DNA double-strand break formation involved in reciprocal meiotic recombination"/>
    <property type="evidence" value="ECO:0007669"/>
    <property type="project" value="EnsemblFungi"/>
</dbReference>
<feature type="region of interest" description="Disordered" evidence="20">
    <location>
        <begin position="666"/>
        <end position="769"/>
    </location>
</feature>
<feature type="domain" description="Mre11 DNA-binding" evidence="21">
    <location>
        <begin position="290"/>
        <end position="473"/>
    </location>
</feature>
<dbReference type="Gene3D" id="3.60.21.10">
    <property type="match status" value="1"/>
</dbReference>
<evidence type="ECO:0000256" key="9">
    <source>
        <dbReference type="ARBA" id="ARBA00022763"/>
    </source>
</evidence>
<keyword evidence="15 17" id="KW-0469">Meiosis</keyword>
<feature type="compositionally biased region" description="Low complexity" evidence="20">
    <location>
        <begin position="596"/>
        <end position="612"/>
    </location>
</feature>
<dbReference type="Proteomes" id="UP000006911">
    <property type="component" value="Unassembled WGS sequence"/>
</dbReference>
<feature type="compositionally biased region" description="Acidic residues" evidence="20">
    <location>
        <begin position="621"/>
        <end position="638"/>
    </location>
</feature>
<evidence type="ECO:0000313" key="23">
    <source>
        <dbReference type="Proteomes" id="UP000006911"/>
    </source>
</evidence>
<feature type="compositionally biased region" description="Basic and acidic residues" evidence="20">
    <location>
        <begin position="539"/>
        <end position="552"/>
    </location>
</feature>
<dbReference type="GeneID" id="9183741"/>
<comment type="subunit">
    <text evidence="16">Component of the MRN complex composed of two heterodimers RAD50 and MRE11 associated with a single NBS1.</text>
</comment>
<dbReference type="Pfam" id="PF04152">
    <property type="entry name" value="Mre11_DNA_bind"/>
    <property type="match status" value="1"/>
</dbReference>
<dbReference type="GO" id="GO:0051880">
    <property type="term" value="F:G-quadruplex DNA binding"/>
    <property type="evidence" value="ECO:0007669"/>
    <property type="project" value="EnsemblFungi"/>
</dbReference>
<feature type="active site" description="Proton donor" evidence="18">
    <location>
        <position position="125"/>
    </location>
</feature>
<comment type="subcellular location">
    <subcellularLocation>
        <location evidence="3">Chromosome</location>
    </subcellularLocation>
    <subcellularLocation>
        <location evidence="2 17">Nucleus</location>
    </subcellularLocation>
</comment>
<dbReference type="GO" id="GO:0000727">
    <property type="term" value="P:double-strand break repair via break-induced replication"/>
    <property type="evidence" value="ECO:0007669"/>
    <property type="project" value="EnsemblFungi"/>
</dbReference>
<evidence type="ECO:0000256" key="11">
    <source>
        <dbReference type="ARBA" id="ARBA00022839"/>
    </source>
</evidence>
<dbReference type="GO" id="GO:0000723">
    <property type="term" value="P:telomere maintenance"/>
    <property type="evidence" value="ECO:0007669"/>
    <property type="project" value="EnsemblFungi"/>
</dbReference>
<dbReference type="GO" id="GO:0003691">
    <property type="term" value="F:double-stranded telomeric DNA binding"/>
    <property type="evidence" value="ECO:0007669"/>
    <property type="project" value="EnsemblFungi"/>
</dbReference>
<reference evidence="22 23" key="1">
    <citation type="journal article" date="2010" name="Nature">
        <title>Perigord black truffle genome uncovers evolutionary origins and mechanisms of symbiosis.</title>
        <authorList>
            <person name="Martin F."/>
            <person name="Kohler A."/>
            <person name="Murat C."/>
            <person name="Balestrini R."/>
            <person name="Coutinho P.M."/>
            <person name="Jaillon O."/>
            <person name="Montanini B."/>
            <person name="Morin E."/>
            <person name="Noel B."/>
            <person name="Percudani R."/>
            <person name="Porcel B."/>
            <person name="Rubini A."/>
            <person name="Amicucci A."/>
            <person name="Amselem J."/>
            <person name="Anthouard V."/>
            <person name="Arcioni S."/>
            <person name="Artiguenave F."/>
            <person name="Aury J.M."/>
            <person name="Ballario P."/>
            <person name="Bolchi A."/>
            <person name="Brenna A."/>
            <person name="Brun A."/>
            <person name="Buee M."/>
            <person name="Cantarel B."/>
            <person name="Chevalier G."/>
            <person name="Couloux A."/>
            <person name="Da Silva C."/>
            <person name="Denoeud F."/>
            <person name="Duplessis S."/>
            <person name="Ghignone S."/>
            <person name="Hilselberger B."/>
            <person name="Iotti M."/>
            <person name="Marcais B."/>
            <person name="Mello A."/>
            <person name="Miranda M."/>
            <person name="Pacioni G."/>
            <person name="Quesneville H."/>
            <person name="Riccioni C."/>
            <person name="Ruotolo R."/>
            <person name="Splivallo R."/>
            <person name="Stocchi V."/>
            <person name="Tisserant E."/>
            <person name="Viscomi A.R."/>
            <person name="Zambonelli A."/>
            <person name="Zampieri E."/>
            <person name="Henrissat B."/>
            <person name="Lebrun M.H."/>
            <person name="Paolocci F."/>
            <person name="Bonfante P."/>
            <person name="Ottonello S."/>
            <person name="Wincker P."/>
        </authorList>
    </citation>
    <scope>NUCLEOTIDE SEQUENCE [LARGE SCALE GENOMIC DNA]</scope>
    <source>
        <strain evidence="22 23">Mel28</strain>
    </source>
</reference>
<dbReference type="InterPro" id="IPR041796">
    <property type="entry name" value="Mre11_N"/>
</dbReference>
<dbReference type="RefSeq" id="XP_002835598.1">
    <property type="nucleotide sequence ID" value="XM_002835552.1"/>
</dbReference>
<dbReference type="SUPFAM" id="SSF56300">
    <property type="entry name" value="Metallo-dependent phosphatases"/>
    <property type="match status" value="1"/>
</dbReference>
<evidence type="ECO:0000256" key="7">
    <source>
        <dbReference type="ARBA" id="ARBA00022723"/>
    </source>
</evidence>
<evidence type="ECO:0000256" key="20">
    <source>
        <dbReference type="SAM" id="MobiDB-lite"/>
    </source>
</evidence>
<dbReference type="InterPro" id="IPR038487">
    <property type="entry name" value="Mre11_capping_dom"/>
</dbReference>
<dbReference type="GO" id="GO:0006284">
    <property type="term" value="P:base-excision repair"/>
    <property type="evidence" value="ECO:0007669"/>
    <property type="project" value="EnsemblFungi"/>
</dbReference>
<keyword evidence="8 17" id="KW-0255">Endonuclease</keyword>
<dbReference type="PIRSF" id="PIRSF000882">
    <property type="entry name" value="DSB_repair_MRE11"/>
    <property type="match status" value="1"/>
</dbReference>
<keyword evidence="5" id="KW-0158">Chromosome</keyword>
<keyword evidence="23" id="KW-1185">Reference proteome</keyword>
<evidence type="ECO:0000256" key="1">
    <source>
        <dbReference type="ARBA" id="ARBA00001936"/>
    </source>
</evidence>
<dbReference type="FunCoup" id="D5G5G2">
    <property type="interactions" value="986"/>
</dbReference>
<dbReference type="EMBL" id="FN429998">
    <property type="protein sequence ID" value="CAZ79755.1"/>
    <property type="molecule type" value="Genomic_DNA"/>
</dbReference>
<evidence type="ECO:0000256" key="13">
    <source>
        <dbReference type="ARBA" id="ARBA00023211"/>
    </source>
</evidence>
<dbReference type="GO" id="GO:0030870">
    <property type="term" value="C:Mre11 complex"/>
    <property type="evidence" value="ECO:0007669"/>
    <property type="project" value="UniProtKB-UniRule"/>
</dbReference>
<dbReference type="GO" id="GO:0006303">
    <property type="term" value="P:double-strand break repair via nonhomologous end joining"/>
    <property type="evidence" value="ECO:0007669"/>
    <property type="project" value="EnsemblFungi"/>
</dbReference>
<dbReference type="GO" id="GO:0008296">
    <property type="term" value="F:3'-5'-DNA exonuclease activity"/>
    <property type="evidence" value="ECO:0007669"/>
    <property type="project" value="EnsemblFungi"/>
</dbReference>
<evidence type="ECO:0000256" key="2">
    <source>
        <dbReference type="ARBA" id="ARBA00004123"/>
    </source>
</evidence>
<dbReference type="GO" id="GO:0035753">
    <property type="term" value="P:maintenance of DNA trinucleotide repeats"/>
    <property type="evidence" value="ECO:0007669"/>
    <property type="project" value="EnsemblFungi"/>
</dbReference>
<dbReference type="SMART" id="SM01347">
    <property type="entry name" value="Mre11_DNA_bind"/>
    <property type="match status" value="1"/>
</dbReference>
<keyword evidence="14 17" id="KW-0539">Nucleus</keyword>
<evidence type="ECO:0000256" key="14">
    <source>
        <dbReference type="ARBA" id="ARBA00023242"/>
    </source>
</evidence>
<evidence type="ECO:0000313" key="22">
    <source>
        <dbReference type="EMBL" id="CAZ79755.1"/>
    </source>
</evidence>
<dbReference type="GO" id="GO:0004017">
    <property type="term" value="F:AMP kinase activity"/>
    <property type="evidence" value="ECO:0007669"/>
    <property type="project" value="EnsemblFungi"/>
</dbReference>
<dbReference type="AlphaFoldDB" id="D5G5G2"/>
<dbReference type="eggNOG" id="KOG2310">
    <property type="taxonomic scope" value="Eukaryota"/>
</dbReference>
<evidence type="ECO:0000256" key="17">
    <source>
        <dbReference type="PIRNR" id="PIRNR000882"/>
    </source>
</evidence>
<dbReference type="Gene3D" id="3.30.110.110">
    <property type="entry name" value="Mre11, capping domain"/>
    <property type="match status" value="1"/>
</dbReference>
<dbReference type="InterPro" id="IPR004843">
    <property type="entry name" value="Calcineurin-like_PHP"/>
</dbReference>
<dbReference type="GO" id="GO:0097552">
    <property type="term" value="P:mitochondrial double-strand break repair via homologous recombination"/>
    <property type="evidence" value="ECO:0007669"/>
    <property type="project" value="EnsemblFungi"/>
</dbReference>
<evidence type="ECO:0000256" key="10">
    <source>
        <dbReference type="ARBA" id="ARBA00022801"/>
    </source>
</evidence>
<dbReference type="NCBIfam" id="TIGR00583">
    <property type="entry name" value="mre11"/>
    <property type="match status" value="1"/>
</dbReference>
<comment type="function">
    <text evidence="17">Core component of the MRN complex, which plays a central role in double-strand break (DSB) repair, DNA recombination, maintenance of telomere integrity and meiosis. The MRN complex is involved in the repair of DNA double-strand breaks (DSBs) via homologous recombination (HR), an error-free mechanism which primarily occurs during S and G2 phases. The complex (1) mediates the end resection of damaged DNA, which generates proper single-stranded DNA, a key initial steps in HR, and is (2) required for the recruitment of other repair factors and efficient activation of ATM and ATR upon DNA damage. Within the MRN complex, MRE11 possesses both single-strand endonuclease activity and double-strand-specific 3'-5' exonuclease activity. MRE11 first endonucleolytically cleaves the 5' strand at DNA DSB ends to prevent non-homologous end joining (NHEJ) and licence HR. It then generates a single-stranded DNA gap via 3' to 5' exonucleolytic degradation, which is required for single-strand invasion and recombination.</text>
</comment>
<evidence type="ECO:0000259" key="21">
    <source>
        <dbReference type="SMART" id="SM01347"/>
    </source>
</evidence>
<evidence type="ECO:0000256" key="3">
    <source>
        <dbReference type="ARBA" id="ARBA00004286"/>
    </source>
</evidence>
<keyword evidence="7" id="KW-0479">Metal-binding</keyword>
<comment type="cofactor">
    <cofactor evidence="1 17">
        <name>Mn(2+)</name>
        <dbReference type="ChEBI" id="CHEBI:29035"/>
    </cofactor>
</comment>
<dbReference type="OMA" id="ESCMFNA"/>
<dbReference type="KEGG" id="tml:GSTUM_00004321001"/>
<keyword evidence="9 17" id="KW-0227">DNA damage</keyword>
<keyword evidence="10 17" id="KW-0378">Hydrolase</keyword>
<evidence type="ECO:0000256" key="8">
    <source>
        <dbReference type="ARBA" id="ARBA00022759"/>
    </source>
</evidence>
<dbReference type="GO" id="GO:1990918">
    <property type="term" value="P:double-strand break repair involved in meiotic recombination"/>
    <property type="evidence" value="ECO:0007669"/>
    <property type="project" value="EnsemblFungi"/>
</dbReference>
<dbReference type="GO" id="GO:0035861">
    <property type="term" value="C:site of double-strand break"/>
    <property type="evidence" value="ECO:0007669"/>
    <property type="project" value="EnsemblFungi"/>
</dbReference>
<dbReference type="GO" id="GO:0030437">
    <property type="term" value="P:ascospore formation"/>
    <property type="evidence" value="ECO:0007669"/>
    <property type="project" value="EnsemblFungi"/>
</dbReference>
<organism evidence="22 23">
    <name type="scientific">Tuber melanosporum (strain Mel28)</name>
    <name type="common">Perigord black truffle</name>
    <dbReference type="NCBI Taxonomy" id="656061"/>
    <lineage>
        <taxon>Eukaryota</taxon>
        <taxon>Fungi</taxon>
        <taxon>Dikarya</taxon>
        <taxon>Ascomycota</taxon>
        <taxon>Pezizomycotina</taxon>
        <taxon>Pezizomycetes</taxon>
        <taxon>Pezizales</taxon>
        <taxon>Tuberaceae</taxon>
        <taxon>Tuber</taxon>
    </lineage>
</organism>
<dbReference type="PANTHER" id="PTHR10139">
    <property type="entry name" value="DOUBLE-STRAND BREAK REPAIR PROTEIN MRE11"/>
    <property type="match status" value="1"/>
</dbReference>
<evidence type="ECO:0000256" key="16">
    <source>
        <dbReference type="ARBA" id="ARBA00064981"/>
    </source>
</evidence>
<keyword evidence="13 17" id="KW-0464">Manganese</keyword>